<dbReference type="AlphaFoldDB" id="A0A2W2B3M0"/>
<feature type="transmembrane region" description="Helical" evidence="7">
    <location>
        <begin position="171"/>
        <end position="192"/>
    </location>
</feature>
<feature type="transmembrane region" description="Helical" evidence="7">
    <location>
        <begin position="220"/>
        <end position="239"/>
    </location>
</feature>
<keyword evidence="5 7" id="KW-1133">Transmembrane helix</keyword>
<dbReference type="EMBL" id="QKTW01000003">
    <property type="protein sequence ID" value="PZF74608.1"/>
    <property type="molecule type" value="Genomic_DNA"/>
</dbReference>
<dbReference type="SUPFAM" id="SSF103473">
    <property type="entry name" value="MFS general substrate transporter"/>
    <property type="match status" value="1"/>
</dbReference>
<sequence>MSQALRLYRNAYSGLSPSTWLLSFVMLVNRCGTMVVPFMTLYLTESKHVSLGKAGLVMAIFGAGAVCGGFIGGRLTDKIGFYFIQLYALVGGGLMFILLGKIDSYPLICVTTFFLSVVNESFRPANATAIAHYSKEENRTRSYSLNRLAINLGWALGGTIGGFLASHNYHLLFWVDGISNITAAALLWLFLAPSKNTATVQKIVRHSETEVVRSAYKDRVYIIFILLTIIFAFCFFQLFSTVPLFYKEQLRLDESFIGIVMGINGVLIACFEMVTVYSLEGKRHNLYYIVYGVIMIALSYAVFNLLHNGYVVAVASVLLATVGEIFSMPFMNSFWTSRCVPENRGQYAGLYTVAWSIAQIAGMGAGPWLAQQFGFAVLWWCIAGLCLFAAVAFKWLSLNEDIF</sequence>
<name>A0A2W2B3M0_9BACT</name>
<feature type="transmembrane region" description="Helical" evidence="7">
    <location>
        <begin position="79"/>
        <end position="99"/>
    </location>
</feature>
<dbReference type="PANTHER" id="PTHR23517">
    <property type="entry name" value="RESISTANCE PROTEIN MDTM, PUTATIVE-RELATED-RELATED"/>
    <property type="match status" value="1"/>
</dbReference>
<organism evidence="9 10">
    <name type="scientific">Taibaiella soli</name>
    <dbReference type="NCBI Taxonomy" id="1649169"/>
    <lineage>
        <taxon>Bacteria</taxon>
        <taxon>Pseudomonadati</taxon>
        <taxon>Bacteroidota</taxon>
        <taxon>Chitinophagia</taxon>
        <taxon>Chitinophagales</taxon>
        <taxon>Chitinophagaceae</taxon>
        <taxon>Taibaiella</taxon>
    </lineage>
</organism>
<accession>A0A2W2B3M0</accession>
<feature type="transmembrane region" description="Helical" evidence="7">
    <location>
        <begin position="309"/>
        <end position="327"/>
    </location>
</feature>
<gene>
    <name evidence="9" type="ORF">DN068_03255</name>
</gene>
<evidence type="ECO:0000259" key="8">
    <source>
        <dbReference type="PROSITE" id="PS50850"/>
    </source>
</evidence>
<dbReference type="InterPro" id="IPR011701">
    <property type="entry name" value="MFS"/>
</dbReference>
<feature type="transmembrane region" description="Helical" evidence="7">
    <location>
        <begin position="55"/>
        <end position="73"/>
    </location>
</feature>
<dbReference type="Proteomes" id="UP000248745">
    <property type="component" value="Unassembled WGS sequence"/>
</dbReference>
<dbReference type="Gene3D" id="1.20.1250.20">
    <property type="entry name" value="MFS general substrate transporter like domains"/>
    <property type="match status" value="1"/>
</dbReference>
<dbReference type="GO" id="GO:0005886">
    <property type="term" value="C:plasma membrane"/>
    <property type="evidence" value="ECO:0007669"/>
    <property type="project" value="UniProtKB-SubCell"/>
</dbReference>
<feature type="transmembrane region" description="Helical" evidence="7">
    <location>
        <begin position="376"/>
        <end position="396"/>
    </location>
</feature>
<dbReference type="Pfam" id="PF07690">
    <property type="entry name" value="MFS_1"/>
    <property type="match status" value="1"/>
</dbReference>
<feature type="transmembrane region" description="Helical" evidence="7">
    <location>
        <begin position="148"/>
        <end position="165"/>
    </location>
</feature>
<keyword evidence="2" id="KW-0813">Transport</keyword>
<feature type="transmembrane region" description="Helical" evidence="7">
    <location>
        <begin position="286"/>
        <end position="303"/>
    </location>
</feature>
<keyword evidence="10" id="KW-1185">Reference proteome</keyword>
<keyword evidence="4 7" id="KW-0812">Transmembrane</keyword>
<evidence type="ECO:0000313" key="10">
    <source>
        <dbReference type="Proteomes" id="UP000248745"/>
    </source>
</evidence>
<proteinExistence type="predicted"/>
<evidence type="ECO:0000313" key="9">
    <source>
        <dbReference type="EMBL" id="PZF74608.1"/>
    </source>
</evidence>
<keyword evidence="3" id="KW-1003">Cell membrane</keyword>
<dbReference type="InterPro" id="IPR036259">
    <property type="entry name" value="MFS_trans_sf"/>
</dbReference>
<protein>
    <submittedName>
        <fullName evidence="9">MFS transporter</fullName>
    </submittedName>
</protein>
<dbReference type="InterPro" id="IPR050171">
    <property type="entry name" value="MFS_Transporters"/>
</dbReference>
<comment type="subcellular location">
    <subcellularLocation>
        <location evidence="1">Cell membrane</location>
        <topology evidence="1">Multi-pass membrane protein</topology>
    </subcellularLocation>
</comment>
<dbReference type="PROSITE" id="PS50850">
    <property type="entry name" value="MFS"/>
    <property type="match status" value="1"/>
</dbReference>
<dbReference type="InterPro" id="IPR020846">
    <property type="entry name" value="MFS_dom"/>
</dbReference>
<dbReference type="PANTHER" id="PTHR23517:SF2">
    <property type="entry name" value="MULTIDRUG RESISTANCE PROTEIN MDTH"/>
    <property type="match status" value="1"/>
</dbReference>
<dbReference type="GO" id="GO:0022857">
    <property type="term" value="F:transmembrane transporter activity"/>
    <property type="evidence" value="ECO:0007669"/>
    <property type="project" value="InterPro"/>
</dbReference>
<feature type="transmembrane region" description="Helical" evidence="7">
    <location>
        <begin position="259"/>
        <end position="279"/>
    </location>
</feature>
<feature type="domain" description="Major facilitator superfamily (MFS) profile" evidence="8">
    <location>
        <begin position="18"/>
        <end position="401"/>
    </location>
</feature>
<feature type="transmembrane region" description="Helical" evidence="7">
    <location>
        <begin position="348"/>
        <end position="370"/>
    </location>
</feature>
<evidence type="ECO:0000256" key="2">
    <source>
        <dbReference type="ARBA" id="ARBA00022448"/>
    </source>
</evidence>
<evidence type="ECO:0000256" key="4">
    <source>
        <dbReference type="ARBA" id="ARBA00022692"/>
    </source>
</evidence>
<dbReference type="OrthoDB" id="5379144at2"/>
<evidence type="ECO:0000256" key="5">
    <source>
        <dbReference type="ARBA" id="ARBA00022989"/>
    </source>
</evidence>
<dbReference type="RefSeq" id="WP_110997448.1">
    <property type="nucleotide sequence ID" value="NZ_QKTW01000003.1"/>
</dbReference>
<reference evidence="9 10" key="1">
    <citation type="submission" date="2018-06" db="EMBL/GenBank/DDBJ databases">
        <title>Mucibacter soli gen. nov., sp. nov., a new member of the family Chitinophagaceae producing mucin.</title>
        <authorList>
            <person name="Kim M.-K."/>
            <person name="Park S."/>
            <person name="Kim T.-S."/>
            <person name="Joung Y."/>
            <person name="Han J.-H."/>
            <person name="Kim S.B."/>
        </authorList>
    </citation>
    <scope>NUCLEOTIDE SEQUENCE [LARGE SCALE GENOMIC DNA]</scope>
    <source>
        <strain evidence="9 10">R1-15</strain>
    </source>
</reference>
<feature type="transmembrane region" description="Helical" evidence="7">
    <location>
        <begin position="20"/>
        <end position="43"/>
    </location>
</feature>
<evidence type="ECO:0000256" key="6">
    <source>
        <dbReference type="ARBA" id="ARBA00023136"/>
    </source>
</evidence>
<comment type="caution">
    <text evidence="9">The sequence shown here is derived from an EMBL/GenBank/DDBJ whole genome shotgun (WGS) entry which is preliminary data.</text>
</comment>
<evidence type="ECO:0000256" key="1">
    <source>
        <dbReference type="ARBA" id="ARBA00004651"/>
    </source>
</evidence>
<keyword evidence="6 7" id="KW-0472">Membrane</keyword>
<evidence type="ECO:0000256" key="7">
    <source>
        <dbReference type="SAM" id="Phobius"/>
    </source>
</evidence>
<evidence type="ECO:0000256" key="3">
    <source>
        <dbReference type="ARBA" id="ARBA00022475"/>
    </source>
</evidence>